<evidence type="ECO:0000256" key="1">
    <source>
        <dbReference type="SAM" id="MobiDB-lite"/>
    </source>
</evidence>
<proteinExistence type="predicted"/>
<accession>A0A5B0QPR0</accession>
<keyword evidence="3" id="KW-1185">Reference proteome</keyword>
<dbReference type="EMBL" id="VSWC01000014">
    <property type="protein sequence ID" value="KAA1114895.1"/>
    <property type="molecule type" value="Genomic_DNA"/>
</dbReference>
<organism evidence="2 3">
    <name type="scientific">Puccinia graminis f. sp. tritici</name>
    <dbReference type="NCBI Taxonomy" id="56615"/>
    <lineage>
        <taxon>Eukaryota</taxon>
        <taxon>Fungi</taxon>
        <taxon>Dikarya</taxon>
        <taxon>Basidiomycota</taxon>
        <taxon>Pucciniomycotina</taxon>
        <taxon>Pucciniomycetes</taxon>
        <taxon>Pucciniales</taxon>
        <taxon>Pucciniaceae</taxon>
        <taxon>Puccinia</taxon>
    </lineage>
</organism>
<dbReference type="Proteomes" id="UP000324748">
    <property type="component" value="Unassembled WGS sequence"/>
</dbReference>
<protein>
    <submittedName>
        <fullName evidence="2">Uncharacterized protein</fullName>
    </submittedName>
</protein>
<name>A0A5B0QPR0_PUCGR</name>
<reference evidence="2 3" key="1">
    <citation type="submission" date="2019-05" db="EMBL/GenBank/DDBJ databases">
        <title>Emergence of the Ug99 lineage of the wheat stem rust pathogen through somatic hybridization.</title>
        <authorList>
            <person name="Li F."/>
            <person name="Upadhyaya N.M."/>
            <person name="Sperschneider J."/>
            <person name="Matny O."/>
            <person name="Nguyen-Phuc H."/>
            <person name="Mago R."/>
            <person name="Raley C."/>
            <person name="Miller M.E."/>
            <person name="Silverstein K.A.T."/>
            <person name="Henningsen E."/>
            <person name="Hirsch C.D."/>
            <person name="Visser B."/>
            <person name="Pretorius Z.A."/>
            <person name="Steffenson B.J."/>
            <person name="Schwessinger B."/>
            <person name="Dodds P.N."/>
            <person name="Figueroa M."/>
        </authorList>
    </citation>
    <scope>NUCLEOTIDE SEQUENCE [LARGE SCALE GENOMIC DNA]</scope>
    <source>
        <strain evidence="2">21-0</strain>
    </source>
</reference>
<evidence type="ECO:0000313" key="3">
    <source>
        <dbReference type="Proteomes" id="UP000324748"/>
    </source>
</evidence>
<feature type="region of interest" description="Disordered" evidence="1">
    <location>
        <begin position="11"/>
        <end position="30"/>
    </location>
</feature>
<gene>
    <name evidence="2" type="ORF">PGT21_026706</name>
</gene>
<evidence type="ECO:0000313" key="2">
    <source>
        <dbReference type="EMBL" id="KAA1114895.1"/>
    </source>
</evidence>
<sequence length="107" mass="11599">MSVRACMVIKPSAAGQLTEDSSSEGDWSARHTSFECQSAVKPPRLPIARQTAGRVTIWTQREDSVRMTDGSQLPAWHQRGDRWVNPDCMNTGGMTVGSSPPARKAAG</sequence>
<dbReference type="AlphaFoldDB" id="A0A5B0QPR0"/>
<comment type="caution">
    <text evidence="2">The sequence shown here is derived from an EMBL/GenBank/DDBJ whole genome shotgun (WGS) entry which is preliminary data.</text>
</comment>